<keyword evidence="5" id="KW-0812">Transmembrane</keyword>
<keyword evidence="8" id="KW-1185">Reference proteome</keyword>
<keyword evidence="5" id="KW-1133">Transmembrane helix</keyword>
<evidence type="ECO:0000256" key="5">
    <source>
        <dbReference type="SAM" id="Phobius"/>
    </source>
</evidence>
<evidence type="ECO:0000259" key="6">
    <source>
        <dbReference type="PROSITE" id="PS51007"/>
    </source>
</evidence>
<dbReference type="InterPro" id="IPR036909">
    <property type="entry name" value="Cyt_c-like_dom_sf"/>
</dbReference>
<feature type="domain" description="Cytochrome c" evidence="6">
    <location>
        <begin position="80"/>
        <end position="169"/>
    </location>
</feature>
<dbReference type="PANTHER" id="PTHR35008:SF8">
    <property type="entry name" value="ALCOHOL DEHYDROGENASE CYTOCHROME C SUBUNIT"/>
    <property type="match status" value="1"/>
</dbReference>
<dbReference type="SUPFAM" id="SSF46626">
    <property type="entry name" value="Cytochrome c"/>
    <property type="match status" value="1"/>
</dbReference>
<proteinExistence type="predicted"/>
<dbReference type="InterPro" id="IPR009056">
    <property type="entry name" value="Cyt_c-like_dom"/>
</dbReference>
<dbReference type="Proteomes" id="UP000268007">
    <property type="component" value="Unassembled WGS sequence"/>
</dbReference>
<dbReference type="Pfam" id="PF00034">
    <property type="entry name" value="Cytochrom_C"/>
    <property type="match status" value="1"/>
</dbReference>
<dbReference type="EMBL" id="RBKU01000001">
    <property type="protein sequence ID" value="RKR85133.1"/>
    <property type="molecule type" value="Genomic_DNA"/>
</dbReference>
<protein>
    <submittedName>
        <fullName evidence="7">Cytochrome c</fullName>
    </submittedName>
</protein>
<dbReference type="OrthoDB" id="9779283at2"/>
<keyword evidence="3 4" id="KW-0408">Iron</keyword>
<evidence type="ECO:0000256" key="4">
    <source>
        <dbReference type="PROSITE-ProRule" id="PRU00433"/>
    </source>
</evidence>
<gene>
    <name evidence="7" type="ORF">BDD43_5393</name>
</gene>
<reference evidence="7 8" key="1">
    <citation type="submission" date="2018-10" db="EMBL/GenBank/DDBJ databases">
        <title>Genomic Encyclopedia of Archaeal and Bacterial Type Strains, Phase II (KMG-II): from individual species to whole genera.</title>
        <authorList>
            <person name="Goeker M."/>
        </authorList>
    </citation>
    <scope>NUCLEOTIDE SEQUENCE [LARGE SCALE GENOMIC DNA]</scope>
    <source>
        <strain evidence="7 8">DSM 18602</strain>
    </source>
</reference>
<keyword evidence="5" id="KW-0472">Membrane</keyword>
<dbReference type="GO" id="GO:0046872">
    <property type="term" value="F:metal ion binding"/>
    <property type="evidence" value="ECO:0007669"/>
    <property type="project" value="UniProtKB-KW"/>
</dbReference>
<name>A0A495J8N0_9SPHI</name>
<evidence type="ECO:0000313" key="8">
    <source>
        <dbReference type="Proteomes" id="UP000268007"/>
    </source>
</evidence>
<dbReference type="Gene3D" id="1.10.760.10">
    <property type="entry name" value="Cytochrome c-like domain"/>
    <property type="match status" value="1"/>
</dbReference>
<evidence type="ECO:0000256" key="3">
    <source>
        <dbReference type="ARBA" id="ARBA00023004"/>
    </source>
</evidence>
<dbReference type="InterPro" id="IPR051459">
    <property type="entry name" value="Cytochrome_c-type_DH"/>
</dbReference>
<evidence type="ECO:0000313" key="7">
    <source>
        <dbReference type="EMBL" id="RKR85133.1"/>
    </source>
</evidence>
<dbReference type="GO" id="GO:0009055">
    <property type="term" value="F:electron transfer activity"/>
    <property type="evidence" value="ECO:0007669"/>
    <property type="project" value="InterPro"/>
</dbReference>
<keyword evidence="1 4" id="KW-0349">Heme</keyword>
<sequence length="206" mass="22493">MIKNIIKKRKSYIVIIGGLSIVGLTAFNDGRGMHHQKRSLTDTTKIPAKYGFGRVVTQQEIDKWDIDVRPDGKGLPAGEGDAAKGKAIYALKCMACHGATGEEVPGVKLPAPALVGDTAAKSKPKTIGNYWPYATTLFDYTRRTMPYNLPGSLTDNEVYSLTAYLLSANKIIKPETVLNAQTLPLIVMPARKLYIMDDRKGGPEVK</sequence>
<evidence type="ECO:0000256" key="1">
    <source>
        <dbReference type="ARBA" id="ARBA00022617"/>
    </source>
</evidence>
<dbReference type="PANTHER" id="PTHR35008">
    <property type="entry name" value="BLL4482 PROTEIN-RELATED"/>
    <property type="match status" value="1"/>
</dbReference>
<organism evidence="7 8">
    <name type="scientific">Mucilaginibacter gracilis</name>
    <dbReference type="NCBI Taxonomy" id="423350"/>
    <lineage>
        <taxon>Bacteria</taxon>
        <taxon>Pseudomonadati</taxon>
        <taxon>Bacteroidota</taxon>
        <taxon>Sphingobacteriia</taxon>
        <taxon>Sphingobacteriales</taxon>
        <taxon>Sphingobacteriaceae</taxon>
        <taxon>Mucilaginibacter</taxon>
    </lineage>
</organism>
<accession>A0A495J8N0</accession>
<feature type="transmembrane region" description="Helical" evidence="5">
    <location>
        <begin position="12"/>
        <end position="28"/>
    </location>
</feature>
<dbReference type="PROSITE" id="PS51007">
    <property type="entry name" value="CYTC"/>
    <property type="match status" value="1"/>
</dbReference>
<keyword evidence="2 4" id="KW-0479">Metal-binding</keyword>
<dbReference type="RefSeq" id="WP_121201209.1">
    <property type="nucleotide sequence ID" value="NZ_RBKU01000001.1"/>
</dbReference>
<comment type="caution">
    <text evidence="7">The sequence shown here is derived from an EMBL/GenBank/DDBJ whole genome shotgun (WGS) entry which is preliminary data.</text>
</comment>
<evidence type="ECO:0000256" key="2">
    <source>
        <dbReference type="ARBA" id="ARBA00022723"/>
    </source>
</evidence>
<dbReference type="AlphaFoldDB" id="A0A495J8N0"/>
<dbReference type="GO" id="GO:0020037">
    <property type="term" value="F:heme binding"/>
    <property type="evidence" value="ECO:0007669"/>
    <property type="project" value="InterPro"/>
</dbReference>